<dbReference type="STRING" id="735517.SAMN05444272_2940"/>
<gene>
    <name evidence="1" type="ORF">SAMN05444272_2940</name>
</gene>
<keyword evidence="2" id="KW-1185">Reference proteome</keyword>
<dbReference type="Pfam" id="PF05013">
    <property type="entry name" value="FGase"/>
    <property type="match status" value="1"/>
</dbReference>
<evidence type="ECO:0000313" key="1">
    <source>
        <dbReference type="EMBL" id="SHM67665.1"/>
    </source>
</evidence>
<proteinExistence type="predicted"/>
<organism evidence="1 2">
    <name type="scientific">Roseibium suaedae</name>
    <dbReference type="NCBI Taxonomy" id="735517"/>
    <lineage>
        <taxon>Bacteria</taxon>
        <taxon>Pseudomonadati</taxon>
        <taxon>Pseudomonadota</taxon>
        <taxon>Alphaproteobacteria</taxon>
        <taxon>Hyphomicrobiales</taxon>
        <taxon>Stappiaceae</taxon>
        <taxon>Roseibium</taxon>
    </lineage>
</organism>
<evidence type="ECO:0000313" key="2">
    <source>
        <dbReference type="Proteomes" id="UP000186002"/>
    </source>
</evidence>
<dbReference type="OrthoDB" id="8716700at2"/>
<name>A0A1M7KQG0_9HYPH</name>
<sequence>MLPFEVTQGDSPVILGVPHAGTHVPQDIWAMLNDTGKVLADTDWHVDRLYRDLLPGATMVRANFHRYVIDANRDPADVSLYPGQNTTSLCPTTDFDGRPIYLEGAEPASEEIAARQKDWHGPYHAALAAEIERVKAIHGVAILYDCHSIRSTIPFLFEGRLPDFNVGTNNGTTCAQAIEAATVLRTKAAEGYTSILNGRFKGGWTTRHYGRPETGVHAIQMELAQATHLASEDVPFDYDEDRAGRLRPHLELILKDLAEIALNLPQNPAKAPQEKLA</sequence>
<dbReference type="InterPro" id="IPR010247">
    <property type="entry name" value="HutG_amidohyd"/>
</dbReference>
<dbReference type="RefSeq" id="WP_073014073.1">
    <property type="nucleotide sequence ID" value="NZ_FRBW01000003.1"/>
</dbReference>
<dbReference type="EMBL" id="FRBW01000003">
    <property type="protein sequence ID" value="SHM67665.1"/>
    <property type="molecule type" value="Genomic_DNA"/>
</dbReference>
<dbReference type="NCBIfam" id="TIGR02017">
    <property type="entry name" value="hutG_amidohyd"/>
    <property type="match status" value="1"/>
</dbReference>
<dbReference type="InterPro" id="IPR007709">
    <property type="entry name" value="N-FG_amidohydro"/>
</dbReference>
<dbReference type="Gene3D" id="3.40.630.40">
    <property type="entry name" value="Zn-dependent exopeptidases"/>
    <property type="match status" value="1"/>
</dbReference>
<accession>A0A1M7KQG0</accession>
<dbReference type="AlphaFoldDB" id="A0A1M7KQG0"/>
<protein>
    <submittedName>
        <fullName evidence="1">Formiminoglutamase</fullName>
    </submittedName>
</protein>
<dbReference type="SUPFAM" id="SSF53187">
    <property type="entry name" value="Zn-dependent exopeptidases"/>
    <property type="match status" value="1"/>
</dbReference>
<dbReference type="Proteomes" id="UP000186002">
    <property type="component" value="Unassembled WGS sequence"/>
</dbReference>
<reference evidence="1 2" key="1">
    <citation type="submission" date="2016-11" db="EMBL/GenBank/DDBJ databases">
        <authorList>
            <person name="Jaros S."/>
            <person name="Januszkiewicz K."/>
            <person name="Wedrychowicz H."/>
        </authorList>
    </citation>
    <scope>NUCLEOTIDE SEQUENCE [LARGE SCALE GENOMIC DNA]</scope>
    <source>
        <strain evidence="1 2">DSM 22153</strain>
    </source>
</reference>